<dbReference type="InterPro" id="IPR018063">
    <property type="entry name" value="SAM_MeTrfase_RsmI_CS"/>
</dbReference>
<dbReference type="InterPro" id="IPR000878">
    <property type="entry name" value="4pyrrol_Mease"/>
</dbReference>
<keyword evidence="2 6" id="KW-0698">rRNA processing</keyword>
<dbReference type="PANTHER" id="PTHR46111">
    <property type="entry name" value="RIBOSOMAL RNA SMALL SUBUNIT METHYLTRANSFERASE I"/>
    <property type="match status" value="1"/>
</dbReference>
<dbReference type="SUPFAM" id="SSF53790">
    <property type="entry name" value="Tetrapyrrole methylase"/>
    <property type="match status" value="1"/>
</dbReference>
<dbReference type="InterPro" id="IPR035996">
    <property type="entry name" value="4pyrrol_Methylase_sf"/>
</dbReference>
<dbReference type="EMBL" id="JACXAH010000010">
    <property type="protein sequence ID" value="MBD1372482.1"/>
    <property type="molecule type" value="Genomic_DNA"/>
</dbReference>
<evidence type="ECO:0000256" key="2">
    <source>
        <dbReference type="ARBA" id="ARBA00022552"/>
    </source>
</evidence>
<dbReference type="GO" id="GO:0005737">
    <property type="term" value="C:cytoplasm"/>
    <property type="evidence" value="ECO:0007669"/>
    <property type="project" value="UniProtKB-SubCell"/>
</dbReference>
<dbReference type="GO" id="GO:0070677">
    <property type="term" value="F:rRNA (cytosine-2'-O-)-methyltransferase activity"/>
    <property type="evidence" value="ECO:0007669"/>
    <property type="project" value="UniProtKB-UniRule"/>
</dbReference>
<dbReference type="FunFam" id="3.40.1010.10:FF:000002">
    <property type="entry name" value="Ribosomal RNA small subunit methyltransferase I"/>
    <property type="match status" value="1"/>
</dbReference>
<accession>A0A926RUE9</accession>
<evidence type="ECO:0000256" key="3">
    <source>
        <dbReference type="ARBA" id="ARBA00022603"/>
    </source>
</evidence>
<organism evidence="8 9">
    <name type="scientific">Polycladospora coralii</name>
    <dbReference type="NCBI Taxonomy" id="2771432"/>
    <lineage>
        <taxon>Bacteria</taxon>
        <taxon>Bacillati</taxon>
        <taxon>Bacillota</taxon>
        <taxon>Bacilli</taxon>
        <taxon>Bacillales</taxon>
        <taxon>Thermoactinomycetaceae</taxon>
        <taxon>Polycladospora</taxon>
    </lineage>
</organism>
<proteinExistence type="inferred from homology"/>
<name>A0A926RUE9_9BACL</name>
<evidence type="ECO:0000256" key="6">
    <source>
        <dbReference type="HAMAP-Rule" id="MF_01877"/>
    </source>
</evidence>
<evidence type="ECO:0000259" key="7">
    <source>
        <dbReference type="Pfam" id="PF00590"/>
    </source>
</evidence>
<dbReference type="EC" id="2.1.1.198" evidence="6"/>
<dbReference type="PANTHER" id="PTHR46111:SF1">
    <property type="entry name" value="RIBOSOMAL RNA SMALL SUBUNIT METHYLTRANSFERASE I"/>
    <property type="match status" value="1"/>
</dbReference>
<comment type="function">
    <text evidence="6">Catalyzes the 2'-O-methylation of the ribose of cytidine 1402 (C1402) in 16S rRNA.</text>
</comment>
<evidence type="ECO:0000256" key="4">
    <source>
        <dbReference type="ARBA" id="ARBA00022679"/>
    </source>
</evidence>
<keyword evidence="3 6" id="KW-0489">Methyltransferase</keyword>
<sequence length="289" mass="32166">MDTQLQNEGVLYVVGTPIGNLGDMSTRAIEILMEVDYIAAEDTRHTQKLLNHFSINTPMTSYHEHNEQTKGQQLLQKLQMGQSIALVSDAGLPGISDPGEVLVRLATEHAITVLTIPGPNAAVTALVSSGLPTQPFLFVGFLPRHKKDRKIELQNWKLSPATLIFYEAPHRIVAMLSDLCEVVGNRRVAISRELTKVHETWVRGRLDDCLHTIKENGVRGEYTIVVEGASKEEIAANSGERSTWWESLSLIQHVDTYIAQGNDKKSAIQAAAKDRAIPKREVYNHYHQS</sequence>
<dbReference type="PIRSF" id="PIRSF005917">
    <property type="entry name" value="MTase_YraL"/>
    <property type="match status" value="1"/>
</dbReference>
<evidence type="ECO:0000256" key="5">
    <source>
        <dbReference type="ARBA" id="ARBA00022691"/>
    </source>
</evidence>
<keyword evidence="5 6" id="KW-0949">S-adenosyl-L-methionine</keyword>
<gene>
    <name evidence="6 8" type="primary">rsmI</name>
    <name evidence="8" type="ORF">IC620_08940</name>
</gene>
<keyword evidence="1 6" id="KW-0963">Cytoplasm</keyword>
<dbReference type="Proteomes" id="UP000661691">
    <property type="component" value="Unassembled WGS sequence"/>
</dbReference>
<dbReference type="NCBIfam" id="TIGR00096">
    <property type="entry name" value="16S rRNA (cytidine(1402)-2'-O)-methyltransferase"/>
    <property type="match status" value="1"/>
</dbReference>
<dbReference type="Pfam" id="PF00590">
    <property type="entry name" value="TP_methylase"/>
    <property type="match status" value="1"/>
</dbReference>
<protein>
    <recommendedName>
        <fullName evidence="6">Ribosomal RNA small subunit methyltransferase I</fullName>
        <ecNumber evidence="6">2.1.1.198</ecNumber>
    </recommendedName>
    <alternativeName>
        <fullName evidence="6">16S rRNA 2'-O-ribose C1402 methyltransferase</fullName>
    </alternativeName>
    <alternativeName>
        <fullName evidence="6">rRNA (cytidine-2'-O-)-methyltransferase RsmI</fullName>
    </alternativeName>
</protein>
<dbReference type="Gene3D" id="3.40.1010.10">
    <property type="entry name" value="Cobalt-precorrin-4 Transmethylase, Domain 1"/>
    <property type="match status" value="1"/>
</dbReference>
<dbReference type="InterPro" id="IPR014776">
    <property type="entry name" value="4pyrrole_Mease_sub2"/>
</dbReference>
<evidence type="ECO:0000313" key="9">
    <source>
        <dbReference type="Proteomes" id="UP000661691"/>
    </source>
</evidence>
<dbReference type="FunFam" id="3.30.950.10:FF:000002">
    <property type="entry name" value="Ribosomal RNA small subunit methyltransferase I"/>
    <property type="match status" value="1"/>
</dbReference>
<comment type="caution">
    <text evidence="8">The sequence shown here is derived from an EMBL/GenBank/DDBJ whole genome shotgun (WGS) entry which is preliminary data.</text>
</comment>
<keyword evidence="9" id="KW-1185">Reference proteome</keyword>
<feature type="domain" description="Tetrapyrrole methylase" evidence="7">
    <location>
        <begin position="11"/>
        <end position="208"/>
    </location>
</feature>
<dbReference type="CDD" id="cd11648">
    <property type="entry name" value="RsmI"/>
    <property type="match status" value="1"/>
</dbReference>
<dbReference type="HAMAP" id="MF_01877">
    <property type="entry name" value="16SrRNA_methyltr_I"/>
    <property type="match status" value="1"/>
</dbReference>
<comment type="similarity">
    <text evidence="6">Belongs to the methyltransferase superfamily. RsmI family.</text>
</comment>
<evidence type="ECO:0000313" key="8">
    <source>
        <dbReference type="EMBL" id="MBD1372482.1"/>
    </source>
</evidence>
<comment type="subcellular location">
    <subcellularLocation>
        <location evidence="6">Cytoplasm</location>
    </subcellularLocation>
</comment>
<dbReference type="RefSeq" id="WP_191140914.1">
    <property type="nucleotide sequence ID" value="NZ_JACXAG020000010.1"/>
</dbReference>
<dbReference type="PROSITE" id="PS01296">
    <property type="entry name" value="RSMI"/>
    <property type="match status" value="1"/>
</dbReference>
<dbReference type="InterPro" id="IPR008189">
    <property type="entry name" value="rRNA_ssu_MeTfrase_I"/>
</dbReference>
<dbReference type="Gene3D" id="3.30.950.10">
    <property type="entry name" value="Methyltransferase, Cobalt-precorrin-4 Transmethylase, Domain 2"/>
    <property type="match status" value="1"/>
</dbReference>
<reference evidence="8" key="1">
    <citation type="submission" date="2020-09" db="EMBL/GenBank/DDBJ databases">
        <title>A novel bacterium of genus Hazenella, isolated from South China Sea.</title>
        <authorList>
            <person name="Huang H."/>
            <person name="Mo K."/>
            <person name="Hu Y."/>
        </authorList>
    </citation>
    <scope>NUCLEOTIDE SEQUENCE</scope>
    <source>
        <strain evidence="8">IB182357</strain>
    </source>
</reference>
<evidence type="ECO:0000256" key="1">
    <source>
        <dbReference type="ARBA" id="ARBA00022490"/>
    </source>
</evidence>
<dbReference type="InterPro" id="IPR014777">
    <property type="entry name" value="4pyrrole_Mease_sub1"/>
</dbReference>
<comment type="catalytic activity">
    <reaction evidence="6">
        <text>cytidine(1402) in 16S rRNA + S-adenosyl-L-methionine = 2'-O-methylcytidine(1402) in 16S rRNA + S-adenosyl-L-homocysteine + H(+)</text>
        <dbReference type="Rhea" id="RHEA:42924"/>
        <dbReference type="Rhea" id="RHEA-COMP:10285"/>
        <dbReference type="Rhea" id="RHEA-COMP:10286"/>
        <dbReference type="ChEBI" id="CHEBI:15378"/>
        <dbReference type="ChEBI" id="CHEBI:57856"/>
        <dbReference type="ChEBI" id="CHEBI:59789"/>
        <dbReference type="ChEBI" id="CHEBI:74495"/>
        <dbReference type="ChEBI" id="CHEBI:82748"/>
        <dbReference type="EC" id="2.1.1.198"/>
    </reaction>
</comment>
<dbReference type="AlphaFoldDB" id="A0A926RUE9"/>
<keyword evidence="4 6" id="KW-0808">Transferase</keyword>